<evidence type="ECO:0000313" key="2">
    <source>
        <dbReference type="EMBL" id="MBE1878765.1"/>
    </source>
</evidence>
<name>A0ABR9N529_9MICO</name>
<gene>
    <name evidence="2" type="ORF">IHE71_24015</name>
</gene>
<reference evidence="2 3" key="1">
    <citation type="submission" date="2020-10" db="EMBL/GenBank/DDBJ databases">
        <title>Myceligenerans pegani sp. nov., an endophytic actinomycete isolated from Peganum harmala L. in Xinjiang, China.</title>
        <authorList>
            <person name="Xin L."/>
        </authorList>
    </citation>
    <scope>NUCLEOTIDE SEQUENCE [LARGE SCALE GENOMIC DNA]</scope>
    <source>
        <strain evidence="2 3">TRM65318</strain>
    </source>
</reference>
<evidence type="ECO:0000313" key="3">
    <source>
        <dbReference type="Proteomes" id="UP000625527"/>
    </source>
</evidence>
<feature type="region of interest" description="Disordered" evidence="1">
    <location>
        <begin position="408"/>
        <end position="431"/>
    </location>
</feature>
<dbReference type="Gene3D" id="1.25.40.10">
    <property type="entry name" value="Tetratricopeptide repeat domain"/>
    <property type="match status" value="1"/>
</dbReference>
<sequence>MSRAEVVEAVNLHLWETTGTHSGFTVSTYAKYERGIARWPGREYRDALRAVLGVQQDADLGFYPTPRGRSAPEPPQRAPVPSGVVLEGDELAEIAERRRWLASTSVDQAKLAFLSDMVRWIIDQDEKSPTHVLASHANDLRRYVHPLLTRAHKPATGTRLFTVATQLSGAQAAIALDQGRVPVARAYAAEAFDLAEAVGDPEVVSWARATQSLVEYYDDRIFDALAYAQDGLDRAPDGVHTVRLTVNGVARALARMGDTDGVERAVDHAWTVVEDQPGAAEPLTPSLTTGMYCRARTAGNAATAFLTVGDVARVEHYANIALPMFDRTETPGPWAMTRLDLATGFLQPGFRDIDRATSLVREAVEVAGVLPFPAQQRAAQFLQAAQPWQALPEVRDVRELVTDRSRNQTEGMNGVAGTGELPGAVGRVQPA</sequence>
<protein>
    <submittedName>
        <fullName evidence="2">XRE family transcriptional regulator</fullName>
    </submittedName>
</protein>
<keyword evidence="3" id="KW-1185">Reference proteome</keyword>
<comment type="caution">
    <text evidence="2">The sequence shown here is derived from an EMBL/GenBank/DDBJ whole genome shotgun (WGS) entry which is preliminary data.</text>
</comment>
<dbReference type="EMBL" id="JADAQT010000110">
    <property type="protein sequence ID" value="MBE1878765.1"/>
    <property type="molecule type" value="Genomic_DNA"/>
</dbReference>
<dbReference type="RefSeq" id="WP_192865300.1">
    <property type="nucleotide sequence ID" value="NZ_JADAQT010000110.1"/>
</dbReference>
<dbReference type="InterPro" id="IPR011990">
    <property type="entry name" value="TPR-like_helical_dom_sf"/>
</dbReference>
<dbReference type="Proteomes" id="UP000625527">
    <property type="component" value="Unassembled WGS sequence"/>
</dbReference>
<accession>A0ABR9N529</accession>
<evidence type="ECO:0000256" key="1">
    <source>
        <dbReference type="SAM" id="MobiDB-lite"/>
    </source>
</evidence>
<proteinExistence type="predicted"/>
<organism evidence="2 3">
    <name type="scientific">Myceligenerans pegani</name>
    <dbReference type="NCBI Taxonomy" id="2776917"/>
    <lineage>
        <taxon>Bacteria</taxon>
        <taxon>Bacillati</taxon>
        <taxon>Actinomycetota</taxon>
        <taxon>Actinomycetes</taxon>
        <taxon>Micrococcales</taxon>
        <taxon>Promicromonosporaceae</taxon>
        <taxon>Myceligenerans</taxon>
    </lineage>
</organism>